<keyword evidence="1" id="KW-0808">Transferase</keyword>
<dbReference type="PANTHER" id="PTHR34069">
    <property type="entry name" value="3-OXOACYL-[ACYL-CARRIER-PROTEIN] SYNTHASE 3"/>
    <property type="match status" value="1"/>
</dbReference>
<dbReference type="InterPro" id="IPR016039">
    <property type="entry name" value="Thiolase-like"/>
</dbReference>
<dbReference type="GO" id="GO:0044550">
    <property type="term" value="P:secondary metabolite biosynthetic process"/>
    <property type="evidence" value="ECO:0007669"/>
    <property type="project" value="TreeGrafter"/>
</dbReference>
<gene>
    <name evidence="4" type="ORF">DEJ47_21750</name>
</gene>
<dbReference type="GO" id="GO:0016747">
    <property type="term" value="F:acyltransferase activity, transferring groups other than amino-acyl groups"/>
    <property type="evidence" value="ECO:0007669"/>
    <property type="project" value="UniProtKB-ARBA"/>
</dbReference>
<dbReference type="SUPFAM" id="SSF53901">
    <property type="entry name" value="Thiolase-like"/>
    <property type="match status" value="1"/>
</dbReference>
<keyword evidence="5" id="KW-1185">Reference proteome</keyword>
<dbReference type="OrthoDB" id="7055207at2"/>
<sequence>MRWSDIYVESAAAEFGEPQTGQEAVDLGLLPAEEVERSEQRSVSVSDGRSGPELAVAAGRTALARSGRDAQDVGLLIHADCWYQGLEFWNTAAYVQDRVLGHGDCVAYELRQMSNGGMSALENAAARLTAIPATRAALVTTGDRFADPAFPRWSTDRGLAFGDAGTAVVLSRTPGALRLVATSSYSQPMLEGLHRGDEPFLPSGSGTGPLDLVARKKGFLRGRSHEEITTRNETGMVSAVKTCLAEAEADIHEMTAVVVPFFGARLSRLQCLAPLGIQAEVTLQEFGLTVGHLGAGDQAAGLAKLLEDDTLRSGDRVLLVGVGAGFSWTCAVLERS</sequence>
<dbReference type="InterPro" id="IPR013747">
    <property type="entry name" value="ACP_syn_III_C"/>
</dbReference>
<evidence type="ECO:0000259" key="3">
    <source>
        <dbReference type="Pfam" id="PF08541"/>
    </source>
</evidence>
<evidence type="ECO:0000313" key="5">
    <source>
        <dbReference type="Proteomes" id="UP000323046"/>
    </source>
</evidence>
<dbReference type="AlphaFoldDB" id="A0A5P2BK12"/>
<dbReference type="PANTHER" id="PTHR34069:SF2">
    <property type="entry name" value="BETA-KETOACYL-[ACYL-CARRIER-PROTEIN] SYNTHASE III"/>
    <property type="match status" value="1"/>
</dbReference>
<dbReference type="EMBL" id="CP029193">
    <property type="protein sequence ID" value="QES28709.1"/>
    <property type="molecule type" value="Genomic_DNA"/>
</dbReference>
<dbReference type="RefSeq" id="WP_150170807.1">
    <property type="nucleotide sequence ID" value="NZ_CP029193.1"/>
</dbReference>
<organism evidence="4 5">
    <name type="scientific">Streptomyces venezuelae</name>
    <dbReference type="NCBI Taxonomy" id="54571"/>
    <lineage>
        <taxon>Bacteria</taxon>
        <taxon>Bacillati</taxon>
        <taxon>Actinomycetota</taxon>
        <taxon>Actinomycetes</taxon>
        <taxon>Kitasatosporales</taxon>
        <taxon>Streptomycetaceae</taxon>
        <taxon>Streptomyces</taxon>
    </lineage>
</organism>
<dbReference type="Proteomes" id="UP000323046">
    <property type="component" value="Chromosome"/>
</dbReference>
<reference evidence="4 5" key="1">
    <citation type="submission" date="2018-05" db="EMBL/GenBank/DDBJ databases">
        <title>Streptomyces venezuelae.</title>
        <authorList>
            <person name="Kim W."/>
            <person name="Lee N."/>
            <person name="Cho B.-K."/>
        </authorList>
    </citation>
    <scope>NUCLEOTIDE SEQUENCE [LARGE SCALE GENOMIC DNA]</scope>
    <source>
        <strain evidence="4 5">ATCC 14583</strain>
    </source>
</reference>
<accession>A0A5P2BK12</accession>
<dbReference type="CDD" id="cd00827">
    <property type="entry name" value="init_cond_enzymes"/>
    <property type="match status" value="1"/>
</dbReference>
<evidence type="ECO:0000256" key="1">
    <source>
        <dbReference type="ARBA" id="ARBA00022679"/>
    </source>
</evidence>
<name>A0A5P2BK12_STRVZ</name>
<proteinExistence type="predicted"/>
<evidence type="ECO:0000313" key="4">
    <source>
        <dbReference type="EMBL" id="QES28709.1"/>
    </source>
</evidence>
<protein>
    <submittedName>
        <fullName evidence="4">3-oxoacyl-ACP synthase</fullName>
    </submittedName>
</protein>
<keyword evidence="2" id="KW-0012">Acyltransferase</keyword>
<evidence type="ECO:0000256" key="2">
    <source>
        <dbReference type="ARBA" id="ARBA00023315"/>
    </source>
</evidence>
<dbReference type="Pfam" id="PF08541">
    <property type="entry name" value="ACP_syn_III_C"/>
    <property type="match status" value="1"/>
</dbReference>
<dbReference type="Gene3D" id="3.40.47.10">
    <property type="match status" value="2"/>
</dbReference>
<feature type="domain" description="Beta-ketoacyl-[acyl-carrier-protein] synthase III C-terminal" evidence="3">
    <location>
        <begin position="244"/>
        <end position="334"/>
    </location>
</feature>